<dbReference type="SUPFAM" id="SSF50969">
    <property type="entry name" value="YVTN repeat-like/Quinoprotein amine dehydrogenase"/>
    <property type="match status" value="1"/>
</dbReference>
<feature type="domain" description="TIR" evidence="1">
    <location>
        <begin position="9"/>
        <end position="145"/>
    </location>
</feature>
<gene>
    <name evidence="2" type="ORF">SK803_44950</name>
</gene>
<comment type="caution">
    <text evidence="2">The sequence shown here is derived from an EMBL/GenBank/DDBJ whole genome shotgun (WGS) entry which is preliminary data.</text>
</comment>
<sequence>MIDRDDAAPAFDVFISYALSDKDVVAPFVTALRRDGFDVWIDYEQMAGGVPVLEQLADGISRSAHMIVCLSDAYLERDWTKAELDISVTRDPGARGARTIPAVFRPLTVEIPPYIGRLTICDLTNQRNDYDQQYALVTRRIRRRVTSTAPGKEAIGQICATPFGHADQPERALFEAYRAYRELCQFLYRQEIGEIPQHVEFSWITDRLMMRSSLPAEIRDALATMEGYGRQVVPGYVSGAAVTPETIESPLKTLAMLTQWVLPDWHRPDEVVDAWDALPSEEDGTRELPGTDYVLSAPVLGRAALGPLYGARDTSRDKPVTVLLVEPPPEDERAFRRHVARFDHGLGDGVLQANDGGDLVVKGHRLHYLAMPALDGACVASLGELPPRAACELVLGVAEVLRGLHETDPPVVHGDVVLANVLVGALGTVKLCPGRPIAETRAEDLGALAALLEELSPGPLAGRLASCTTAARACQILRQACRELPQEDSLAAVYRRYRNATTGTTTGPRRTGRATQLVETCRIESRAAWPLGDGRLVVWERGTDTLVVREGEETVWRDTGAVRVRRVAHGPGGRLAIGGWDGAVRCFSGDAPVVSAQMDGAVGDLCFVGDSLVAGSWRQHLWRFAPDGQRHELLDVKAGVHRIAAAATRDRFAVADLSGGLAIYADNRRVANMPAVGFVTDLAYAGTRLVLLTGETLTSLWLDGSTGVGEARPGARRLLPGPAPGHCTLVVGTSAGTETWLIDEADRHVRDRVFPLGHELIGTCGVAGRFVVSDPDGGCAYWRDGEQQTLWRNAASATLSGDGWQIAVSRPGVVELYEDFA</sequence>
<accession>A0ABU4THL5</accession>
<organism evidence="2 3">
    <name type="scientific">Lentzea miocenica</name>
    <dbReference type="NCBI Taxonomy" id="3095431"/>
    <lineage>
        <taxon>Bacteria</taxon>
        <taxon>Bacillati</taxon>
        <taxon>Actinomycetota</taxon>
        <taxon>Actinomycetes</taxon>
        <taxon>Pseudonocardiales</taxon>
        <taxon>Pseudonocardiaceae</taxon>
        <taxon>Lentzea</taxon>
    </lineage>
</organism>
<dbReference type="EMBL" id="JAXAVW010000064">
    <property type="protein sequence ID" value="MDX8037388.1"/>
    <property type="molecule type" value="Genomic_DNA"/>
</dbReference>
<dbReference type="SUPFAM" id="SSF56112">
    <property type="entry name" value="Protein kinase-like (PK-like)"/>
    <property type="match status" value="1"/>
</dbReference>
<evidence type="ECO:0000313" key="2">
    <source>
        <dbReference type="EMBL" id="MDX8037388.1"/>
    </source>
</evidence>
<dbReference type="Gene3D" id="3.40.50.10140">
    <property type="entry name" value="Toll/interleukin-1 receptor homology (TIR) domain"/>
    <property type="match status" value="1"/>
</dbReference>
<dbReference type="InterPro" id="IPR035897">
    <property type="entry name" value="Toll_tir_struct_dom_sf"/>
</dbReference>
<reference evidence="2 3" key="1">
    <citation type="submission" date="2023-11" db="EMBL/GenBank/DDBJ databases">
        <title>Lentzea sokolovensis, sp. nov., Lentzea kristufkii, sp. nov., and Lentzea miocenensis, sp. nov., rare actinobacteria from Sokolov Coal Basin, Miocene lacustrine sediment, Czech Republic.</title>
        <authorList>
            <person name="Lara A."/>
            <person name="Kotroba L."/>
            <person name="Nouioui I."/>
            <person name="Neumann-Schaal M."/>
            <person name="Mast Y."/>
            <person name="Chronakova A."/>
        </authorList>
    </citation>
    <scope>NUCLEOTIDE SEQUENCE [LARGE SCALE GENOMIC DNA]</scope>
    <source>
        <strain evidence="2 3">BCCO 10_0856</strain>
    </source>
</reference>
<protein>
    <submittedName>
        <fullName evidence="2">TIR domain-containing protein</fullName>
    </submittedName>
</protein>
<proteinExistence type="predicted"/>
<evidence type="ECO:0000313" key="3">
    <source>
        <dbReference type="Proteomes" id="UP001285521"/>
    </source>
</evidence>
<dbReference type="Proteomes" id="UP001285521">
    <property type="component" value="Unassembled WGS sequence"/>
</dbReference>
<keyword evidence="3" id="KW-1185">Reference proteome</keyword>
<dbReference type="Pfam" id="PF13676">
    <property type="entry name" value="TIR_2"/>
    <property type="match status" value="1"/>
</dbReference>
<dbReference type="InterPro" id="IPR011044">
    <property type="entry name" value="Quino_amine_DH_bsu"/>
</dbReference>
<dbReference type="SUPFAM" id="SSF63829">
    <property type="entry name" value="Calcium-dependent phosphotriesterase"/>
    <property type="match status" value="1"/>
</dbReference>
<evidence type="ECO:0000259" key="1">
    <source>
        <dbReference type="PROSITE" id="PS50104"/>
    </source>
</evidence>
<dbReference type="SUPFAM" id="SSF52200">
    <property type="entry name" value="Toll/Interleukin receptor TIR domain"/>
    <property type="match status" value="1"/>
</dbReference>
<dbReference type="InterPro" id="IPR000157">
    <property type="entry name" value="TIR_dom"/>
</dbReference>
<dbReference type="PROSITE" id="PS50104">
    <property type="entry name" value="TIR"/>
    <property type="match status" value="1"/>
</dbReference>
<dbReference type="Gene3D" id="1.10.510.10">
    <property type="entry name" value="Transferase(Phosphotransferase) domain 1"/>
    <property type="match status" value="1"/>
</dbReference>
<dbReference type="SMART" id="SM00255">
    <property type="entry name" value="TIR"/>
    <property type="match status" value="1"/>
</dbReference>
<dbReference type="InterPro" id="IPR011009">
    <property type="entry name" value="Kinase-like_dom_sf"/>
</dbReference>
<name>A0ABU4THL5_9PSEU</name>
<dbReference type="RefSeq" id="WP_319972385.1">
    <property type="nucleotide sequence ID" value="NZ_JAXAVW010000064.1"/>
</dbReference>